<dbReference type="PANTHER" id="PTHR15576">
    <property type="entry name" value="RIBITOL-5-PHOSPHATE XYLOSYLTRANSFERASE 1"/>
    <property type="match status" value="1"/>
</dbReference>
<evidence type="ECO:0000313" key="2">
    <source>
        <dbReference type="EMBL" id="KAL1507153.1"/>
    </source>
</evidence>
<proteinExistence type="predicted"/>
<sequence length="416" mass="47241">MACLQCTEAYPRECLDAPIPLWRASLAEIECRFQCCIRFWMRELQLDGNEKYWLRMAQERRDEIVRSDDDWEAENLVGHRNGGMVIGDMSYALLAHGNMLSLPAGAPPRLHLVPHANETARQTGHLVVHSNSMLHVDALLAWLEANLLHAHDRWLTHVVAGNARQLSLTVISRDDKPPSDEHWGRWESLRSSPLLSRLKLRWLVQNLPERVPASLSALNPMSVATAFPLPIGVHRVRSLLSFLARSKGLEGRISHRSNLLMCCCMQTALPSRLRAKADLVRNGFACSSQNNSHAADLFLQRAHADHRVVRPSRYRFYSTMLYSKFVASPAGHGRDCYRTWEAFALGAVPVMRIGDHSIADAKKLANLPVVWLDEWKEATPAFLQEHWDKLREARHLDMRRAFFSSWLGQLAAFSAS</sequence>
<dbReference type="GO" id="GO:0035269">
    <property type="term" value="P:protein O-linked glycosylation via mannose"/>
    <property type="evidence" value="ECO:0007669"/>
    <property type="project" value="InterPro"/>
</dbReference>
<dbReference type="InterPro" id="IPR055286">
    <property type="entry name" value="RXYLT1-like"/>
</dbReference>
<evidence type="ECO:0000313" key="3">
    <source>
        <dbReference type="Proteomes" id="UP001515480"/>
    </source>
</evidence>
<dbReference type="EMBL" id="JBGBPQ010000018">
    <property type="protein sequence ID" value="KAL1507153.1"/>
    <property type="molecule type" value="Genomic_DNA"/>
</dbReference>
<name>A0AB34IVW7_PRYPA</name>
<dbReference type="GO" id="GO:0005794">
    <property type="term" value="C:Golgi apparatus"/>
    <property type="evidence" value="ECO:0007669"/>
    <property type="project" value="TreeGrafter"/>
</dbReference>
<dbReference type="InterPro" id="IPR057538">
    <property type="entry name" value="RXYLT1_C"/>
</dbReference>
<keyword evidence="3" id="KW-1185">Reference proteome</keyword>
<protein>
    <recommendedName>
        <fullName evidence="1">RXYLT1 C-terminal domain-containing protein</fullName>
    </recommendedName>
</protein>
<reference evidence="2 3" key="1">
    <citation type="journal article" date="2024" name="Science">
        <title>Giant polyketide synthase enzymes in the biosynthesis of giant marine polyether toxins.</title>
        <authorList>
            <person name="Fallon T.R."/>
            <person name="Shende V.V."/>
            <person name="Wierzbicki I.H."/>
            <person name="Pendleton A.L."/>
            <person name="Watervoot N.F."/>
            <person name="Auber R.P."/>
            <person name="Gonzalez D.J."/>
            <person name="Wisecaver J.H."/>
            <person name="Moore B.S."/>
        </authorList>
    </citation>
    <scope>NUCLEOTIDE SEQUENCE [LARGE SCALE GENOMIC DNA]</scope>
    <source>
        <strain evidence="2 3">12B1</strain>
    </source>
</reference>
<organism evidence="2 3">
    <name type="scientific">Prymnesium parvum</name>
    <name type="common">Toxic golden alga</name>
    <dbReference type="NCBI Taxonomy" id="97485"/>
    <lineage>
        <taxon>Eukaryota</taxon>
        <taxon>Haptista</taxon>
        <taxon>Haptophyta</taxon>
        <taxon>Prymnesiophyceae</taxon>
        <taxon>Prymnesiales</taxon>
        <taxon>Prymnesiaceae</taxon>
        <taxon>Prymnesium</taxon>
    </lineage>
</organism>
<dbReference type="GO" id="GO:0120053">
    <property type="term" value="F:ribitol beta-1,4-xylosyltransferase activity"/>
    <property type="evidence" value="ECO:0007669"/>
    <property type="project" value="InterPro"/>
</dbReference>
<evidence type="ECO:0000259" key="1">
    <source>
        <dbReference type="Pfam" id="PF24785"/>
    </source>
</evidence>
<dbReference type="Pfam" id="PF24785">
    <property type="entry name" value="RXYLT1_C"/>
    <property type="match status" value="1"/>
</dbReference>
<gene>
    <name evidence="2" type="ORF">AB1Y20_008006</name>
</gene>
<accession>A0AB34IVW7</accession>
<feature type="domain" description="RXYLT1 C-terminal" evidence="1">
    <location>
        <begin position="301"/>
        <end position="401"/>
    </location>
</feature>
<dbReference type="Proteomes" id="UP001515480">
    <property type="component" value="Unassembled WGS sequence"/>
</dbReference>
<comment type="caution">
    <text evidence="2">The sequence shown here is derived from an EMBL/GenBank/DDBJ whole genome shotgun (WGS) entry which is preliminary data.</text>
</comment>
<dbReference type="PANTHER" id="PTHR15576:SF1">
    <property type="entry name" value="RIBITOL-5-PHOSPHATE XYLOSYLTRANSFERASE 1"/>
    <property type="match status" value="1"/>
</dbReference>
<dbReference type="AlphaFoldDB" id="A0AB34IVW7"/>